<proteinExistence type="predicted"/>
<dbReference type="SUPFAM" id="SSF46689">
    <property type="entry name" value="Homeodomain-like"/>
    <property type="match status" value="2"/>
</dbReference>
<dbReference type="InterPro" id="IPR001789">
    <property type="entry name" value="Sig_transdc_resp-reg_receiver"/>
</dbReference>
<dbReference type="Gene3D" id="1.10.10.60">
    <property type="entry name" value="Homeodomain-like"/>
    <property type="match status" value="2"/>
</dbReference>
<sequence>MYRILLVDNESYIVDGLAEMVEEERRELEVYKAYSASEAVDWLNRTRIDLMLTDIRMPGMSGLELQRLVVRQWPRCKILFLSGYNDFAYVQEAMRYGGVDYLLKTDGDEKILEAIDRAVQSLEDQLQANEILQRAQAQVRDTLPLLRKDFFCDLLHGDLQALRSLSGQFQMLDAGLDSAQQLLLVVGRTDRPAHIPSTDWPLLLFAVQNIAEEYMATSVRSLSIPFDSSRIVWFVQLPDGASETEEWERAARFIGGTLERIQETCLQLLELKISFVFESECGAWQQVPERFGALCRHMNRSLVNGLDMQLLRISPESEAASSSPSIIGRPTVPGYKLEMLATCLETGQKSQFLAVLHEMAGAASLQDPDPLEQVSLYYGIVSVLLSSLSHGESKELAKHPIDLWGLTHYEQHPSWLEAIEYLSAVAEKLFLLQNNRLQKTENETIVKIHNYIKSHLENDLSLTRLGEVTGYNPSYLSRFYSQTTGQNLTDYIAKERLLQAKELLAGSKLKISEIAERIGFASEHYFYRFFRKATNVSPQEYRECVKRGQSM</sequence>
<dbReference type="Pfam" id="PF00072">
    <property type="entry name" value="Response_reg"/>
    <property type="match status" value="1"/>
</dbReference>
<dbReference type="PROSITE" id="PS00041">
    <property type="entry name" value="HTH_ARAC_FAMILY_1"/>
    <property type="match status" value="1"/>
</dbReference>
<keyword evidence="4" id="KW-0597">Phosphoprotein</keyword>
<evidence type="ECO:0000256" key="4">
    <source>
        <dbReference type="PROSITE-ProRule" id="PRU00169"/>
    </source>
</evidence>
<dbReference type="GO" id="GO:0003700">
    <property type="term" value="F:DNA-binding transcription factor activity"/>
    <property type="evidence" value="ECO:0007669"/>
    <property type="project" value="InterPro"/>
</dbReference>
<reference evidence="7 8" key="1">
    <citation type="submission" date="2020-08" db="EMBL/GenBank/DDBJ databases">
        <title>Cohnella phylogeny.</title>
        <authorList>
            <person name="Dunlap C."/>
        </authorList>
    </citation>
    <scope>NUCLEOTIDE SEQUENCE [LARGE SCALE GENOMIC DNA]</scope>
    <source>
        <strain evidence="7 8">CBP 2801</strain>
    </source>
</reference>
<dbReference type="SUPFAM" id="SSF52172">
    <property type="entry name" value="CheY-like"/>
    <property type="match status" value="1"/>
</dbReference>
<dbReference type="InterPro" id="IPR009057">
    <property type="entry name" value="Homeodomain-like_sf"/>
</dbReference>
<keyword evidence="1" id="KW-0805">Transcription regulation</keyword>
<gene>
    <name evidence="7" type="ORF">H7C18_26650</name>
</gene>
<feature type="modified residue" description="4-aspartylphosphate" evidence="4">
    <location>
        <position position="54"/>
    </location>
</feature>
<dbReference type="InterPro" id="IPR018062">
    <property type="entry name" value="HTH_AraC-typ_CS"/>
</dbReference>
<dbReference type="PRINTS" id="PR00032">
    <property type="entry name" value="HTHARAC"/>
</dbReference>
<evidence type="ECO:0000256" key="2">
    <source>
        <dbReference type="ARBA" id="ARBA00023125"/>
    </source>
</evidence>
<accession>A0A7X0VYI5</accession>
<keyword evidence="3" id="KW-0804">Transcription</keyword>
<evidence type="ECO:0000256" key="3">
    <source>
        <dbReference type="ARBA" id="ARBA00023163"/>
    </source>
</evidence>
<dbReference type="PROSITE" id="PS01124">
    <property type="entry name" value="HTH_ARAC_FAMILY_2"/>
    <property type="match status" value="1"/>
</dbReference>
<dbReference type="GO" id="GO:0000160">
    <property type="term" value="P:phosphorelay signal transduction system"/>
    <property type="evidence" value="ECO:0007669"/>
    <property type="project" value="InterPro"/>
</dbReference>
<dbReference type="Gene3D" id="3.40.50.2300">
    <property type="match status" value="1"/>
</dbReference>
<dbReference type="GO" id="GO:0043565">
    <property type="term" value="F:sequence-specific DNA binding"/>
    <property type="evidence" value="ECO:0007669"/>
    <property type="project" value="InterPro"/>
</dbReference>
<dbReference type="InterPro" id="IPR020449">
    <property type="entry name" value="Tscrpt_reg_AraC-type_HTH"/>
</dbReference>
<dbReference type="EMBL" id="JACJVO010000033">
    <property type="protein sequence ID" value="MBB6734512.1"/>
    <property type="molecule type" value="Genomic_DNA"/>
</dbReference>
<evidence type="ECO:0000313" key="7">
    <source>
        <dbReference type="EMBL" id="MBB6734512.1"/>
    </source>
</evidence>
<feature type="domain" description="Response regulatory" evidence="6">
    <location>
        <begin position="3"/>
        <end position="119"/>
    </location>
</feature>
<evidence type="ECO:0000313" key="8">
    <source>
        <dbReference type="Proteomes" id="UP000564644"/>
    </source>
</evidence>
<evidence type="ECO:0000256" key="1">
    <source>
        <dbReference type="ARBA" id="ARBA00023015"/>
    </source>
</evidence>
<dbReference type="AlphaFoldDB" id="A0A7X0VYI5"/>
<dbReference type="PROSITE" id="PS50110">
    <property type="entry name" value="RESPONSE_REGULATORY"/>
    <property type="match status" value="1"/>
</dbReference>
<evidence type="ECO:0000259" key="6">
    <source>
        <dbReference type="PROSITE" id="PS50110"/>
    </source>
</evidence>
<evidence type="ECO:0000259" key="5">
    <source>
        <dbReference type="PROSITE" id="PS01124"/>
    </source>
</evidence>
<dbReference type="PANTHER" id="PTHR43280">
    <property type="entry name" value="ARAC-FAMILY TRANSCRIPTIONAL REGULATOR"/>
    <property type="match status" value="1"/>
</dbReference>
<feature type="domain" description="HTH araC/xylS-type" evidence="5">
    <location>
        <begin position="446"/>
        <end position="544"/>
    </location>
</feature>
<dbReference type="InterPro" id="IPR011006">
    <property type="entry name" value="CheY-like_superfamily"/>
</dbReference>
<dbReference type="Pfam" id="PF12833">
    <property type="entry name" value="HTH_18"/>
    <property type="match status" value="1"/>
</dbReference>
<comment type="caution">
    <text evidence="7">The sequence shown here is derived from an EMBL/GenBank/DDBJ whole genome shotgun (WGS) entry which is preliminary data.</text>
</comment>
<dbReference type="RefSeq" id="WP_185132165.1">
    <property type="nucleotide sequence ID" value="NZ_JACJVO010000033.1"/>
</dbReference>
<dbReference type="InterPro" id="IPR018060">
    <property type="entry name" value="HTH_AraC"/>
</dbReference>
<dbReference type="SMART" id="SM00448">
    <property type="entry name" value="REC"/>
    <property type="match status" value="1"/>
</dbReference>
<protein>
    <submittedName>
        <fullName evidence="7">Response regulator</fullName>
    </submittedName>
</protein>
<keyword evidence="2" id="KW-0238">DNA-binding</keyword>
<organism evidence="7 8">
    <name type="scientific">Cohnella zeiphila</name>
    <dbReference type="NCBI Taxonomy" id="2761120"/>
    <lineage>
        <taxon>Bacteria</taxon>
        <taxon>Bacillati</taxon>
        <taxon>Bacillota</taxon>
        <taxon>Bacilli</taxon>
        <taxon>Bacillales</taxon>
        <taxon>Paenibacillaceae</taxon>
        <taxon>Cohnella</taxon>
    </lineage>
</organism>
<dbReference type="SMART" id="SM00342">
    <property type="entry name" value="HTH_ARAC"/>
    <property type="match status" value="1"/>
</dbReference>
<keyword evidence="8" id="KW-1185">Reference proteome</keyword>
<dbReference type="PANTHER" id="PTHR43280:SF28">
    <property type="entry name" value="HTH-TYPE TRANSCRIPTIONAL ACTIVATOR RHAS"/>
    <property type="match status" value="1"/>
</dbReference>
<name>A0A7X0VYI5_9BACL</name>
<dbReference type="Proteomes" id="UP000564644">
    <property type="component" value="Unassembled WGS sequence"/>
</dbReference>
<dbReference type="CDD" id="cd17536">
    <property type="entry name" value="REC_YesN-like"/>
    <property type="match status" value="1"/>
</dbReference>